<name>A0A699XTR9_TANCI</name>
<feature type="region of interest" description="Disordered" evidence="1">
    <location>
        <begin position="1"/>
        <end position="23"/>
    </location>
</feature>
<evidence type="ECO:0000313" key="2">
    <source>
        <dbReference type="EMBL" id="GFD61326.1"/>
    </source>
</evidence>
<accession>A0A699XTR9</accession>
<dbReference type="AlphaFoldDB" id="A0A699XTR9"/>
<gene>
    <name evidence="2" type="ORF">Tci_933295</name>
</gene>
<feature type="non-terminal residue" evidence="2">
    <location>
        <position position="78"/>
    </location>
</feature>
<sequence length="78" mass="8540">PVAATPLPAGQPDRSAGWRDAGRVDADRGRLALPRGFRQEAEHGAVPRHALWPRLGARQCLGQTRAQPVCLHLRLFRG</sequence>
<proteinExistence type="predicted"/>
<evidence type="ECO:0000256" key="1">
    <source>
        <dbReference type="SAM" id="MobiDB-lite"/>
    </source>
</evidence>
<reference evidence="2" key="1">
    <citation type="journal article" date="2019" name="Sci. Rep.">
        <title>Draft genome of Tanacetum cinerariifolium, the natural source of mosquito coil.</title>
        <authorList>
            <person name="Yamashiro T."/>
            <person name="Shiraishi A."/>
            <person name="Satake H."/>
            <person name="Nakayama K."/>
        </authorList>
    </citation>
    <scope>NUCLEOTIDE SEQUENCE</scope>
</reference>
<protein>
    <submittedName>
        <fullName evidence="2">Uncharacterized protein</fullName>
    </submittedName>
</protein>
<comment type="caution">
    <text evidence="2">The sequence shown here is derived from an EMBL/GenBank/DDBJ whole genome shotgun (WGS) entry which is preliminary data.</text>
</comment>
<organism evidence="2">
    <name type="scientific">Tanacetum cinerariifolium</name>
    <name type="common">Dalmatian daisy</name>
    <name type="synonym">Chrysanthemum cinerariifolium</name>
    <dbReference type="NCBI Taxonomy" id="118510"/>
    <lineage>
        <taxon>Eukaryota</taxon>
        <taxon>Viridiplantae</taxon>
        <taxon>Streptophyta</taxon>
        <taxon>Embryophyta</taxon>
        <taxon>Tracheophyta</taxon>
        <taxon>Spermatophyta</taxon>
        <taxon>Magnoliopsida</taxon>
        <taxon>eudicotyledons</taxon>
        <taxon>Gunneridae</taxon>
        <taxon>Pentapetalae</taxon>
        <taxon>asterids</taxon>
        <taxon>campanulids</taxon>
        <taxon>Asterales</taxon>
        <taxon>Asteraceae</taxon>
        <taxon>Asteroideae</taxon>
        <taxon>Anthemideae</taxon>
        <taxon>Anthemidinae</taxon>
        <taxon>Tanacetum</taxon>
    </lineage>
</organism>
<feature type="non-terminal residue" evidence="2">
    <location>
        <position position="1"/>
    </location>
</feature>
<dbReference type="EMBL" id="BKCJ011889659">
    <property type="protein sequence ID" value="GFD61326.1"/>
    <property type="molecule type" value="Genomic_DNA"/>
</dbReference>